<feature type="transmembrane region" description="Helical" evidence="7">
    <location>
        <begin position="294"/>
        <end position="321"/>
    </location>
</feature>
<organism evidence="9 10">
    <name type="scientific">Aspergillus steynii IBT 23096</name>
    <dbReference type="NCBI Taxonomy" id="1392250"/>
    <lineage>
        <taxon>Eukaryota</taxon>
        <taxon>Fungi</taxon>
        <taxon>Dikarya</taxon>
        <taxon>Ascomycota</taxon>
        <taxon>Pezizomycotina</taxon>
        <taxon>Eurotiomycetes</taxon>
        <taxon>Eurotiomycetidae</taxon>
        <taxon>Eurotiales</taxon>
        <taxon>Aspergillaceae</taxon>
        <taxon>Aspergillus</taxon>
        <taxon>Aspergillus subgen. Circumdati</taxon>
    </lineage>
</organism>
<dbReference type="GO" id="GO:0022857">
    <property type="term" value="F:transmembrane transporter activity"/>
    <property type="evidence" value="ECO:0007669"/>
    <property type="project" value="InterPro"/>
</dbReference>
<evidence type="ECO:0000313" key="10">
    <source>
        <dbReference type="Proteomes" id="UP000234275"/>
    </source>
</evidence>
<dbReference type="PANTHER" id="PTHR23502:SF68">
    <property type="entry name" value="MULTIDRUG TRANSPORTER, PUTATIVE (AFU_ORTHOLOGUE AFUA_3G01120)-RELATED"/>
    <property type="match status" value="1"/>
</dbReference>
<dbReference type="InterPro" id="IPR020846">
    <property type="entry name" value="MFS_dom"/>
</dbReference>
<dbReference type="VEuPathDB" id="FungiDB:P170DRAFT_351347"/>
<feature type="transmembrane region" description="Helical" evidence="7">
    <location>
        <begin position="382"/>
        <end position="403"/>
    </location>
</feature>
<dbReference type="AlphaFoldDB" id="A0A2I2GHH6"/>
<dbReference type="OrthoDB" id="5296287at2759"/>
<evidence type="ECO:0000256" key="2">
    <source>
        <dbReference type="ARBA" id="ARBA00008335"/>
    </source>
</evidence>
<proteinExistence type="inferred from homology"/>
<evidence type="ECO:0000256" key="3">
    <source>
        <dbReference type="ARBA" id="ARBA00022692"/>
    </source>
</evidence>
<dbReference type="InterPro" id="IPR036259">
    <property type="entry name" value="MFS_trans_sf"/>
</dbReference>
<feature type="transmembrane region" description="Helical" evidence="7">
    <location>
        <begin position="409"/>
        <end position="433"/>
    </location>
</feature>
<gene>
    <name evidence="9" type="ORF">P170DRAFT_351347</name>
</gene>
<reference evidence="9 10" key="1">
    <citation type="submission" date="2016-12" db="EMBL/GenBank/DDBJ databases">
        <title>The genomes of Aspergillus section Nigri reveals drivers in fungal speciation.</title>
        <authorList>
            <consortium name="DOE Joint Genome Institute"/>
            <person name="Vesth T.C."/>
            <person name="Nybo J."/>
            <person name="Theobald S."/>
            <person name="Brandl J."/>
            <person name="Frisvad J.C."/>
            <person name="Nielsen K.F."/>
            <person name="Lyhne E.K."/>
            <person name="Kogle M.E."/>
            <person name="Kuo A."/>
            <person name="Riley R."/>
            <person name="Clum A."/>
            <person name="Nolan M."/>
            <person name="Lipzen A."/>
            <person name="Salamov A."/>
            <person name="Henrissat B."/>
            <person name="Wiebenga A."/>
            <person name="De Vries R.P."/>
            <person name="Grigoriev I.V."/>
            <person name="Mortensen U.H."/>
            <person name="Andersen M.R."/>
            <person name="Baker S.E."/>
        </authorList>
    </citation>
    <scope>NUCLEOTIDE SEQUENCE [LARGE SCALE GENOMIC DNA]</scope>
    <source>
        <strain evidence="9 10">IBT 23096</strain>
    </source>
</reference>
<dbReference type="SUPFAM" id="SSF103473">
    <property type="entry name" value="MFS general substrate transporter"/>
    <property type="match status" value="1"/>
</dbReference>
<dbReference type="RefSeq" id="XP_024707632.1">
    <property type="nucleotide sequence ID" value="XM_024843858.1"/>
</dbReference>
<name>A0A2I2GHH6_9EURO</name>
<feature type="transmembrane region" description="Helical" evidence="7">
    <location>
        <begin position="341"/>
        <end position="361"/>
    </location>
</feature>
<dbReference type="FunFam" id="1.20.1250.20:FF:000011">
    <property type="entry name" value="MFS multidrug transporter, putative"/>
    <property type="match status" value="1"/>
</dbReference>
<feature type="transmembrane region" description="Helical" evidence="7">
    <location>
        <begin position="166"/>
        <end position="185"/>
    </location>
</feature>
<comment type="subcellular location">
    <subcellularLocation>
        <location evidence="1">Membrane</location>
        <topology evidence="1">Multi-pass membrane protein</topology>
    </subcellularLocation>
</comment>
<keyword evidence="3 7" id="KW-0812">Transmembrane</keyword>
<dbReference type="Proteomes" id="UP000234275">
    <property type="component" value="Unassembled WGS sequence"/>
</dbReference>
<feature type="transmembrane region" description="Helical" evidence="7">
    <location>
        <begin position="139"/>
        <end position="160"/>
    </location>
</feature>
<dbReference type="GO" id="GO:0016020">
    <property type="term" value="C:membrane"/>
    <property type="evidence" value="ECO:0007669"/>
    <property type="project" value="UniProtKB-SubCell"/>
</dbReference>
<keyword evidence="4 7" id="KW-1133">Transmembrane helix</keyword>
<accession>A0A2I2GHH6</accession>
<evidence type="ECO:0000259" key="8">
    <source>
        <dbReference type="PROSITE" id="PS50850"/>
    </source>
</evidence>
<keyword evidence="5 7" id="KW-0472">Membrane</keyword>
<feature type="transmembrane region" description="Helical" evidence="7">
    <location>
        <begin position="473"/>
        <end position="495"/>
    </location>
</feature>
<feature type="compositionally biased region" description="Basic and acidic residues" evidence="6">
    <location>
        <begin position="1"/>
        <end position="11"/>
    </location>
</feature>
<dbReference type="PROSITE" id="PS50850">
    <property type="entry name" value="MFS"/>
    <property type="match status" value="1"/>
</dbReference>
<comment type="caution">
    <text evidence="9">The sequence shown here is derived from an EMBL/GenBank/DDBJ whole genome shotgun (WGS) entry which is preliminary data.</text>
</comment>
<sequence length="510" mass="54909">MPGPDKKHSEITIEVTSRSISSAVTSDESTEHAGNNHPDVSSSSSAEDENVVDWTGPNDPDMPLNWPRYRQFSIIAVVTACRFTAMLSSSMMSPALAQVETEFKDASQTLITFTVSIYVIGCAVGPLVLAPLSETYGRYWVYHAGNIAYTIFSAACALSPSAGALLSFRLLAGFAGGVPITNAGGTVADMIPRERRGFIMGAALIISPTFAPVVGGFLAEAMGWRWIFWFITIVSGLVTILSFFLLHETYSPVLLQHKAASLRRKTGNSQLRALSETRELPFWKKMQRALRRPLVLLVSSPILIIMSLYAAFVQGVTYIILTSMPIAFSDIYGWGEGVVGLSAVSLGIGCLIAIIITGQFSDRIYLRQKEKSGDANQPESRLFFLFPAAVTLPAGILIYGWTVHFESHWIAPLIGTGTFGLGMVLATTAIMTYIVDAFSVYSASALAANGLVRGIAGGLLLLGGPKLFERLGYGWGGTLLGFLSVAFGGASLALWTFGKALRTRFPVDLE</sequence>
<dbReference type="EMBL" id="MSFO01000002">
    <property type="protein sequence ID" value="PLB52330.1"/>
    <property type="molecule type" value="Genomic_DNA"/>
</dbReference>
<feature type="transmembrane region" description="Helical" evidence="7">
    <location>
        <begin position="224"/>
        <end position="246"/>
    </location>
</feature>
<dbReference type="PANTHER" id="PTHR23502">
    <property type="entry name" value="MAJOR FACILITATOR SUPERFAMILY"/>
    <property type="match status" value="1"/>
</dbReference>
<evidence type="ECO:0000256" key="5">
    <source>
        <dbReference type="ARBA" id="ARBA00023136"/>
    </source>
</evidence>
<feature type="transmembrane region" description="Helical" evidence="7">
    <location>
        <begin position="72"/>
        <end position="90"/>
    </location>
</feature>
<dbReference type="Pfam" id="PF07690">
    <property type="entry name" value="MFS_1"/>
    <property type="match status" value="1"/>
</dbReference>
<dbReference type="InterPro" id="IPR011701">
    <property type="entry name" value="MFS"/>
</dbReference>
<feature type="transmembrane region" description="Helical" evidence="7">
    <location>
        <begin position="197"/>
        <end position="218"/>
    </location>
</feature>
<protein>
    <submittedName>
        <fullName evidence="9">MFS general substrate transporter</fullName>
    </submittedName>
</protein>
<feature type="compositionally biased region" description="Polar residues" evidence="6">
    <location>
        <begin position="14"/>
        <end position="27"/>
    </location>
</feature>
<comment type="similarity">
    <text evidence="2">Belongs to the major facilitator superfamily.</text>
</comment>
<evidence type="ECO:0000256" key="6">
    <source>
        <dbReference type="SAM" id="MobiDB-lite"/>
    </source>
</evidence>
<feature type="transmembrane region" description="Helical" evidence="7">
    <location>
        <begin position="440"/>
        <end position="461"/>
    </location>
</feature>
<dbReference type="STRING" id="1392250.A0A2I2GHH6"/>
<feature type="transmembrane region" description="Helical" evidence="7">
    <location>
        <begin position="110"/>
        <end position="132"/>
    </location>
</feature>
<evidence type="ECO:0000256" key="7">
    <source>
        <dbReference type="SAM" id="Phobius"/>
    </source>
</evidence>
<dbReference type="GeneID" id="36551558"/>
<feature type="region of interest" description="Disordered" evidence="6">
    <location>
        <begin position="1"/>
        <end position="57"/>
    </location>
</feature>
<dbReference type="Gene3D" id="1.20.1250.20">
    <property type="entry name" value="MFS general substrate transporter like domains"/>
    <property type="match status" value="1"/>
</dbReference>
<evidence type="ECO:0000313" key="9">
    <source>
        <dbReference type="EMBL" id="PLB52330.1"/>
    </source>
</evidence>
<feature type="domain" description="Major facilitator superfamily (MFS) profile" evidence="8">
    <location>
        <begin position="74"/>
        <end position="504"/>
    </location>
</feature>
<evidence type="ECO:0000256" key="1">
    <source>
        <dbReference type="ARBA" id="ARBA00004141"/>
    </source>
</evidence>
<keyword evidence="10" id="KW-1185">Reference proteome</keyword>
<evidence type="ECO:0000256" key="4">
    <source>
        <dbReference type="ARBA" id="ARBA00022989"/>
    </source>
</evidence>
<dbReference type="CDD" id="cd17323">
    <property type="entry name" value="MFS_Tpo1_MDR_like"/>
    <property type="match status" value="1"/>
</dbReference>